<proteinExistence type="inferred from homology"/>
<dbReference type="PANTHER" id="PTHR11941:SF75">
    <property type="entry name" value="ENOYL-COA HYDRATASE_ISOMERASE FAMILY PROTEIN"/>
    <property type="match status" value="1"/>
</dbReference>
<dbReference type="CDD" id="cd06558">
    <property type="entry name" value="crotonase-like"/>
    <property type="match status" value="1"/>
</dbReference>
<dbReference type="InterPro" id="IPR001753">
    <property type="entry name" value="Enoyl-CoA_hydra/iso"/>
</dbReference>
<reference evidence="3 4" key="1">
    <citation type="submission" date="2015-07" db="EMBL/GenBank/DDBJ databases">
        <title>Genome analysis of myxobacterium Chondromyces crocatus Cm c5 reveals a high potential for natural compound synthesis and the genetic basis for the loss of fruiting body formation.</title>
        <authorList>
            <person name="Zaburannyi N."/>
            <person name="Bunk B."/>
            <person name="Maier J."/>
            <person name="Overmann J."/>
            <person name="Mueller R."/>
        </authorList>
    </citation>
    <scope>NUCLEOTIDE SEQUENCE [LARGE SCALE GENOMIC DNA]</scope>
    <source>
        <strain evidence="3 4">Cm c5</strain>
    </source>
</reference>
<organism evidence="3 4">
    <name type="scientific">Chondromyces crocatus</name>
    <dbReference type="NCBI Taxonomy" id="52"/>
    <lineage>
        <taxon>Bacteria</taxon>
        <taxon>Pseudomonadati</taxon>
        <taxon>Myxococcota</taxon>
        <taxon>Polyangia</taxon>
        <taxon>Polyangiales</taxon>
        <taxon>Polyangiaceae</taxon>
        <taxon>Chondromyces</taxon>
    </lineage>
</organism>
<dbReference type="AlphaFoldDB" id="A0A0K1EST8"/>
<dbReference type="Proteomes" id="UP000067626">
    <property type="component" value="Chromosome"/>
</dbReference>
<evidence type="ECO:0000256" key="2">
    <source>
        <dbReference type="RuleBase" id="RU003707"/>
    </source>
</evidence>
<gene>
    <name evidence="3" type="primary">paaG</name>
    <name evidence="3" type="ORF">CMC5_079370</name>
</gene>
<accession>A0A0K1EST8</accession>
<dbReference type="RefSeq" id="WP_050435133.1">
    <property type="nucleotide sequence ID" value="NZ_CP012159.1"/>
</dbReference>
<dbReference type="OrthoDB" id="5365311at2"/>
<sequence length="261" mass="27657">MPIQRTQHDSVAVLALELGRSNAINQGFIDALNGALDTLDQDPAVRGLVITGQGRAFCVGLDLMEATALDQPALERFVDAFDALFERVARFPWPVVAAVNGHAIAGGCLLAMAADYRVMAQGPYQIGVNEVALGIPLPSASFEVARRGIPAAAWPEALFQGRLYRTEEALAAGLVQKVAEQDVLAEAIAVAARLAGGAPEALKTMKADVIAPMVASVAAHREARRERFIACWNTPEARARIGRVRDQLARKASGPKEGATG</sequence>
<dbReference type="InterPro" id="IPR018376">
    <property type="entry name" value="Enoyl-CoA_hyd/isom_CS"/>
</dbReference>
<dbReference type="KEGG" id="ccro:CMC5_079370"/>
<name>A0A0K1EST8_CHOCO</name>
<dbReference type="InterPro" id="IPR029045">
    <property type="entry name" value="ClpP/crotonase-like_dom_sf"/>
</dbReference>
<dbReference type="PROSITE" id="PS00166">
    <property type="entry name" value="ENOYL_COA_HYDRATASE"/>
    <property type="match status" value="1"/>
</dbReference>
<evidence type="ECO:0000256" key="1">
    <source>
        <dbReference type="ARBA" id="ARBA00005254"/>
    </source>
</evidence>
<keyword evidence="4" id="KW-1185">Reference proteome</keyword>
<comment type="similarity">
    <text evidence="1 2">Belongs to the enoyl-CoA hydratase/isomerase family.</text>
</comment>
<dbReference type="EMBL" id="CP012159">
    <property type="protein sequence ID" value="AKT43702.1"/>
    <property type="molecule type" value="Genomic_DNA"/>
</dbReference>
<dbReference type="STRING" id="52.CMC5_079370"/>
<dbReference type="GO" id="GO:0006635">
    <property type="term" value="P:fatty acid beta-oxidation"/>
    <property type="evidence" value="ECO:0007669"/>
    <property type="project" value="TreeGrafter"/>
</dbReference>
<protein>
    <submittedName>
        <fullName evidence="3">Enoyl-CoA hydratase</fullName>
    </submittedName>
</protein>
<dbReference type="PANTHER" id="PTHR11941">
    <property type="entry name" value="ENOYL-COA HYDRATASE-RELATED"/>
    <property type="match status" value="1"/>
</dbReference>
<dbReference type="SUPFAM" id="SSF52096">
    <property type="entry name" value="ClpP/crotonase"/>
    <property type="match status" value="1"/>
</dbReference>
<dbReference type="Gene3D" id="3.90.226.10">
    <property type="entry name" value="2-enoyl-CoA Hydratase, Chain A, domain 1"/>
    <property type="match status" value="1"/>
</dbReference>
<evidence type="ECO:0000313" key="3">
    <source>
        <dbReference type="EMBL" id="AKT43702.1"/>
    </source>
</evidence>
<dbReference type="GO" id="GO:0004165">
    <property type="term" value="F:delta(3)-delta(2)-enoyl-CoA isomerase activity"/>
    <property type="evidence" value="ECO:0007669"/>
    <property type="project" value="TreeGrafter"/>
</dbReference>
<dbReference type="Pfam" id="PF00378">
    <property type="entry name" value="ECH_1"/>
    <property type="match status" value="1"/>
</dbReference>
<evidence type="ECO:0000313" key="4">
    <source>
        <dbReference type="Proteomes" id="UP000067626"/>
    </source>
</evidence>